<dbReference type="PANTHER" id="PTHR33198:SF19">
    <property type="entry name" value="CCHC-TYPE DOMAIN-CONTAINING PROTEIN"/>
    <property type="match status" value="1"/>
</dbReference>
<evidence type="ECO:0008006" key="2">
    <source>
        <dbReference type="Google" id="ProtNLM"/>
    </source>
</evidence>
<evidence type="ECO:0000313" key="1">
    <source>
        <dbReference type="EMBL" id="KFD64091.1"/>
    </source>
</evidence>
<organism evidence="1">
    <name type="scientific">Trichuris suis</name>
    <name type="common">pig whipworm</name>
    <dbReference type="NCBI Taxonomy" id="68888"/>
    <lineage>
        <taxon>Eukaryota</taxon>
        <taxon>Metazoa</taxon>
        <taxon>Ecdysozoa</taxon>
        <taxon>Nematoda</taxon>
        <taxon>Enoplea</taxon>
        <taxon>Dorylaimia</taxon>
        <taxon>Trichinellida</taxon>
        <taxon>Trichuridae</taxon>
        <taxon>Trichuris</taxon>
    </lineage>
</organism>
<name>A0A085N3P5_9BILA</name>
<gene>
    <name evidence="1" type="ORF">M514_07971</name>
</gene>
<dbReference type="PANTHER" id="PTHR33198">
    <property type="entry name" value="ANK_REP_REGION DOMAIN-CONTAINING PROTEIN-RELATED"/>
    <property type="match status" value="1"/>
</dbReference>
<proteinExistence type="predicted"/>
<feature type="non-terminal residue" evidence="1">
    <location>
        <position position="112"/>
    </location>
</feature>
<protein>
    <recommendedName>
        <fullName evidence="2">Retrotransposon gag domain-containing protein</fullName>
    </recommendedName>
</protein>
<dbReference type="EMBL" id="KL367562">
    <property type="protein sequence ID" value="KFD64091.1"/>
    <property type="molecule type" value="Genomic_DNA"/>
</dbReference>
<reference evidence="1" key="1">
    <citation type="journal article" date="2014" name="Nat. Genet.">
        <title>Genome and transcriptome of the porcine whipworm Trichuris suis.</title>
        <authorList>
            <person name="Jex A.R."/>
            <person name="Nejsum P."/>
            <person name="Schwarz E.M."/>
            <person name="Hu L."/>
            <person name="Young N.D."/>
            <person name="Hall R.S."/>
            <person name="Korhonen P.K."/>
            <person name="Liao S."/>
            <person name="Thamsborg S."/>
            <person name="Xia J."/>
            <person name="Xu P."/>
            <person name="Wang S."/>
            <person name="Scheerlinck J.P."/>
            <person name="Hofmann A."/>
            <person name="Sternberg P.W."/>
            <person name="Wang J."/>
            <person name="Gasser R.B."/>
        </authorList>
    </citation>
    <scope>NUCLEOTIDE SEQUENCE [LARGE SCALE GENOMIC DNA]</scope>
    <source>
        <strain evidence="1">DCEP-RM93F</strain>
    </source>
</reference>
<accession>A0A085N3P5</accession>
<sequence>MGYLCGAGRIFLSGEQLTEPDKRRATLLTVMGSPAYTILRSLISPESPATKTFEELTQVLRSHFMSQTSLIYKRFLFHKRFQLKDESIATYVTELRRLAEECEFGNTLMEPL</sequence>
<dbReference type="Proteomes" id="UP000030758">
    <property type="component" value="Unassembled WGS sequence"/>
</dbReference>
<dbReference type="AlphaFoldDB" id="A0A085N3P5"/>